<gene>
    <name evidence="2" type="ORF">Fcan01_15333</name>
</gene>
<name>A0A226DY90_FOLCA</name>
<feature type="transmembrane region" description="Helical" evidence="1">
    <location>
        <begin position="143"/>
        <end position="160"/>
    </location>
</feature>
<feature type="transmembrane region" description="Helical" evidence="1">
    <location>
        <begin position="69"/>
        <end position="88"/>
    </location>
</feature>
<accession>A0A226DY90</accession>
<proteinExistence type="predicted"/>
<evidence type="ECO:0000313" key="3">
    <source>
        <dbReference type="Proteomes" id="UP000198287"/>
    </source>
</evidence>
<protein>
    <submittedName>
        <fullName evidence="2">Uncharacterized protein</fullName>
    </submittedName>
</protein>
<dbReference type="Proteomes" id="UP000198287">
    <property type="component" value="Unassembled WGS sequence"/>
</dbReference>
<feature type="transmembrane region" description="Helical" evidence="1">
    <location>
        <begin position="33"/>
        <end position="57"/>
    </location>
</feature>
<keyword evidence="1" id="KW-1133">Transmembrane helix</keyword>
<organism evidence="2 3">
    <name type="scientific">Folsomia candida</name>
    <name type="common">Springtail</name>
    <dbReference type="NCBI Taxonomy" id="158441"/>
    <lineage>
        <taxon>Eukaryota</taxon>
        <taxon>Metazoa</taxon>
        <taxon>Ecdysozoa</taxon>
        <taxon>Arthropoda</taxon>
        <taxon>Hexapoda</taxon>
        <taxon>Collembola</taxon>
        <taxon>Entomobryomorpha</taxon>
        <taxon>Isotomoidea</taxon>
        <taxon>Isotomidae</taxon>
        <taxon>Proisotominae</taxon>
        <taxon>Folsomia</taxon>
    </lineage>
</organism>
<dbReference type="AlphaFoldDB" id="A0A226DY90"/>
<sequence>MEGHILFGKCPFHWDEKDQRPHVTWRIFACRKFWIKIGILIMFLAIPGSLIVLRFFTNKLGLFDCFEDNVPISVIIIYCSSVILLGSLGSSSCPESENGMEISTKVNWLATIMFKIYVKLPVVLTLIGLYFNLDPLYYFARQMSISATTLVFLIRSIVLVASFTELSRMITLIICPGLLVINLGKRETHMWKIIAGRSSLGGLYFYREISILYKQRGKPAMCLVTLLVLLCLVLQVMFC</sequence>
<keyword evidence="1" id="KW-0812">Transmembrane</keyword>
<dbReference type="EMBL" id="LNIX01000010">
    <property type="protein sequence ID" value="OXA49677.1"/>
    <property type="molecule type" value="Genomic_DNA"/>
</dbReference>
<feature type="transmembrane region" description="Helical" evidence="1">
    <location>
        <begin position="108"/>
        <end position="131"/>
    </location>
</feature>
<reference evidence="2 3" key="1">
    <citation type="submission" date="2015-12" db="EMBL/GenBank/DDBJ databases">
        <title>The genome of Folsomia candida.</title>
        <authorList>
            <person name="Faddeeva A."/>
            <person name="Derks M.F."/>
            <person name="Anvar Y."/>
            <person name="Smit S."/>
            <person name="Van Straalen N."/>
            <person name="Roelofs D."/>
        </authorList>
    </citation>
    <scope>NUCLEOTIDE SEQUENCE [LARGE SCALE GENOMIC DNA]</scope>
    <source>
        <strain evidence="2 3">VU population</strain>
        <tissue evidence="2">Whole body</tissue>
    </source>
</reference>
<comment type="caution">
    <text evidence="2">The sequence shown here is derived from an EMBL/GenBank/DDBJ whole genome shotgun (WGS) entry which is preliminary data.</text>
</comment>
<evidence type="ECO:0000313" key="2">
    <source>
        <dbReference type="EMBL" id="OXA49677.1"/>
    </source>
</evidence>
<keyword evidence="1" id="KW-0472">Membrane</keyword>
<evidence type="ECO:0000256" key="1">
    <source>
        <dbReference type="SAM" id="Phobius"/>
    </source>
</evidence>
<keyword evidence="3" id="KW-1185">Reference proteome</keyword>
<feature type="transmembrane region" description="Helical" evidence="1">
    <location>
        <begin position="220"/>
        <end position="238"/>
    </location>
</feature>